<reference evidence="2" key="1">
    <citation type="submission" date="2022-04" db="EMBL/GenBank/DDBJ databases">
        <title>Carnegiea gigantea Genome sequencing and assembly v2.</title>
        <authorList>
            <person name="Copetti D."/>
            <person name="Sanderson M.J."/>
            <person name="Burquez A."/>
            <person name="Wojciechowski M.F."/>
        </authorList>
    </citation>
    <scope>NUCLEOTIDE SEQUENCE</scope>
    <source>
        <strain evidence="2">SGP5-SGP5p</strain>
        <tissue evidence="2">Aerial part</tissue>
    </source>
</reference>
<dbReference type="EMBL" id="JAKOGI010001583">
    <property type="protein sequence ID" value="KAJ8424911.1"/>
    <property type="molecule type" value="Genomic_DNA"/>
</dbReference>
<name>A0A9Q1JLJ9_9CARY</name>
<feature type="compositionally biased region" description="Basic and acidic residues" evidence="1">
    <location>
        <begin position="190"/>
        <end position="213"/>
    </location>
</feature>
<feature type="region of interest" description="Disordered" evidence="1">
    <location>
        <begin position="1"/>
        <end position="34"/>
    </location>
</feature>
<feature type="region of interest" description="Disordered" evidence="1">
    <location>
        <begin position="187"/>
        <end position="217"/>
    </location>
</feature>
<comment type="caution">
    <text evidence="2">The sequence shown here is derived from an EMBL/GenBank/DDBJ whole genome shotgun (WGS) entry which is preliminary data.</text>
</comment>
<accession>A0A9Q1JLJ9</accession>
<keyword evidence="3" id="KW-1185">Reference proteome</keyword>
<gene>
    <name evidence="2" type="ORF">Cgig2_012848</name>
</gene>
<proteinExistence type="predicted"/>
<protein>
    <submittedName>
        <fullName evidence="2">Uncharacterized protein</fullName>
    </submittedName>
</protein>
<evidence type="ECO:0000313" key="3">
    <source>
        <dbReference type="Proteomes" id="UP001153076"/>
    </source>
</evidence>
<evidence type="ECO:0000256" key="1">
    <source>
        <dbReference type="SAM" id="MobiDB-lite"/>
    </source>
</evidence>
<feature type="compositionally biased region" description="Basic and acidic residues" evidence="1">
    <location>
        <begin position="12"/>
        <end position="21"/>
    </location>
</feature>
<organism evidence="2 3">
    <name type="scientific">Carnegiea gigantea</name>
    <dbReference type="NCBI Taxonomy" id="171969"/>
    <lineage>
        <taxon>Eukaryota</taxon>
        <taxon>Viridiplantae</taxon>
        <taxon>Streptophyta</taxon>
        <taxon>Embryophyta</taxon>
        <taxon>Tracheophyta</taxon>
        <taxon>Spermatophyta</taxon>
        <taxon>Magnoliopsida</taxon>
        <taxon>eudicotyledons</taxon>
        <taxon>Gunneridae</taxon>
        <taxon>Pentapetalae</taxon>
        <taxon>Caryophyllales</taxon>
        <taxon>Cactineae</taxon>
        <taxon>Cactaceae</taxon>
        <taxon>Cactoideae</taxon>
        <taxon>Echinocereeae</taxon>
        <taxon>Carnegiea</taxon>
    </lineage>
</organism>
<sequence>MVALDVIKGVPKSKEPASKAKGDHKRGQKDAQSQTARIEAIKSMRFASFLKVNLKQIPRKFSKWPVESFDSHVIYFSFPDGQKFQVTPFDRGKLQEKFQHISSPLLLQRTKDHFCSRSFLKYVKDCQFMLGKLFVSMTHYKEFTAAKMAHFDGLLFFLMPSFSLKLELGQLYSESPIAMNMPMTDANISGKRDEPHKEVVKDQVKQESNKDNNNHNQVTASTFILDVRITGEKDDDHQMDDSAPLRFMLREST</sequence>
<dbReference type="Proteomes" id="UP001153076">
    <property type="component" value="Unassembled WGS sequence"/>
</dbReference>
<evidence type="ECO:0000313" key="2">
    <source>
        <dbReference type="EMBL" id="KAJ8424911.1"/>
    </source>
</evidence>
<dbReference type="AlphaFoldDB" id="A0A9Q1JLJ9"/>